<evidence type="ECO:0000256" key="1">
    <source>
        <dbReference type="SAM" id="MobiDB-lite"/>
    </source>
</evidence>
<reference evidence="2" key="1">
    <citation type="submission" date="2021-03" db="EMBL/GenBank/DDBJ databases">
        <title>Draft genome sequence of rust myrtle Austropuccinia psidii MF-1, a brazilian biotype.</title>
        <authorList>
            <person name="Quecine M.C."/>
            <person name="Pachon D.M.R."/>
            <person name="Bonatelli M.L."/>
            <person name="Correr F.H."/>
            <person name="Franceschini L.M."/>
            <person name="Leite T.F."/>
            <person name="Margarido G.R.A."/>
            <person name="Almeida C.A."/>
            <person name="Ferrarezi J.A."/>
            <person name="Labate C.A."/>
        </authorList>
    </citation>
    <scope>NUCLEOTIDE SEQUENCE</scope>
    <source>
        <strain evidence="2">MF-1</strain>
    </source>
</reference>
<name>A0A9Q3JIL0_9BASI</name>
<dbReference type="Proteomes" id="UP000765509">
    <property type="component" value="Unassembled WGS sequence"/>
</dbReference>
<proteinExistence type="predicted"/>
<protein>
    <submittedName>
        <fullName evidence="2">Uncharacterized protein</fullName>
    </submittedName>
</protein>
<feature type="compositionally biased region" description="Basic and acidic residues" evidence="1">
    <location>
        <begin position="40"/>
        <end position="53"/>
    </location>
</feature>
<keyword evidence="3" id="KW-1185">Reference proteome</keyword>
<dbReference type="EMBL" id="AVOT02072997">
    <property type="protein sequence ID" value="MBW0562691.1"/>
    <property type="molecule type" value="Genomic_DNA"/>
</dbReference>
<dbReference type="AlphaFoldDB" id="A0A9Q3JIL0"/>
<sequence length="101" mass="11973">MSQELSISFASTKRDWSFLTNMKNNMQEMLCPLIMMMQQNKERAEERDRRQMERDEEQSPQEGSRHMEDESHPDRMNMAMLMMFAKVTGVDPDSMRDIYGG</sequence>
<comment type="caution">
    <text evidence="2">The sequence shown here is derived from an EMBL/GenBank/DDBJ whole genome shotgun (WGS) entry which is preliminary data.</text>
</comment>
<gene>
    <name evidence="2" type="ORF">O181_102406</name>
</gene>
<evidence type="ECO:0000313" key="2">
    <source>
        <dbReference type="EMBL" id="MBW0562691.1"/>
    </source>
</evidence>
<evidence type="ECO:0000313" key="3">
    <source>
        <dbReference type="Proteomes" id="UP000765509"/>
    </source>
</evidence>
<organism evidence="2 3">
    <name type="scientific">Austropuccinia psidii MF-1</name>
    <dbReference type="NCBI Taxonomy" id="1389203"/>
    <lineage>
        <taxon>Eukaryota</taxon>
        <taxon>Fungi</taxon>
        <taxon>Dikarya</taxon>
        <taxon>Basidiomycota</taxon>
        <taxon>Pucciniomycotina</taxon>
        <taxon>Pucciniomycetes</taxon>
        <taxon>Pucciniales</taxon>
        <taxon>Sphaerophragmiaceae</taxon>
        <taxon>Austropuccinia</taxon>
    </lineage>
</organism>
<feature type="region of interest" description="Disordered" evidence="1">
    <location>
        <begin position="37"/>
        <end position="75"/>
    </location>
</feature>
<accession>A0A9Q3JIL0</accession>
<feature type="compositionally biased region" description="Basic and acidic residues" evidence="1">
    <location>
        <begin position="63"/>
        <end position="75"/>
    </location>
</feature>